<sequence length="127" mass="14506">MSTKFTLNSNKQRGSPFSRKQQQQTVAVFVATHVFPYHRLRFSRSKVLYDSALFSNLIIGFKFRSSCLCDRVRLEQPEKLVDIHCIPGSFMHRLASQPTSHQLPFVSSSRGNSAISFIARLYSCAFN</sequence>
<organism evidence="2">
    <name type="scientific">Bactrocera dorsalis</name>
    <name type="common">Oriental fruit fly</name>
    <name type="synonym">Dacus dorsalis</name>
    <dbReference type="NCBI Taxonomy" id="27457"/>
    <lineage>
        <taxon>Eukaryota</taxon>
        <taxon>Metazoa</taxon>
        <taxon>Ecdysozoa</taxon>
        <taxon>Arthropoda</taxon>
        <taxon>Hexapoda</taxon>
        <taxon>Insecta</taxon>
        <taxon>Pterygota</taxon>
        <taxon>Neoptera</taxon>
        <taxon>Endopterygota</taxon>
        <taxon>Diptera</taxon>
        <taxon>Brachycera</taxon>
        <taxon>Muscomorpha</taxon>
        <taxon>Tephritoidea</taxon>
        <taxon>Tephritidae</taxon>
        <taxon>Bactrocera</taxon>
        <taxon>Bactrocera</taxon>
    </lineage>
</organism>
<proteinExistence type="predicted"/>
<reference evidence="2" key="1">
    <citation type="journal article" date="2014" name="BMC Genomics">
        <title>Characterizing the developmental transcriptome of the oriental fruit fly, Bactrocera dorsalis (Diptera: Tephritidae) through comparative genomic analysis with Drosophila melanogaster utilizing modENCODE datasets.</title>
        <authorList>
            <person name="Geib S.M."/>
            <person name="Calla B."/>
            <person name="Hall B."/>
            <person name="Hou S."/>
            <person name="Manoukis N.C."/>
        </authorList>
    </citation>
    <scope>NUCLEOTIDE SEQUENCE</scope>
    <source>
        <strain evidence="2">Punador</strain>
    </source>
</reference>
<dbReference type="EMBL" id="GAKP01022446">
    <property type="protein sequence ID" value="JAC36506.1"/>
    <property type="molecule type" value="Transcribed_RNA"/>
</dbReference>
<name>A0A034V2Z1_BACDO</name>
<protein>
    <submittedName>
        <fullName evidence="2">Uncharacterized protein</fullName>
    </submittedName>
</protein>
<feature type="region of interest" description="Disordered" evidence="1">
    <location>
        <begin position="1"/>
        <end position="20"/>
    </location>
</feature>
<dbReference type="EMBL" id="GAKP01022440">
    <property type="protein sequence ID" value="JAC36512.1"/>
    <property type="molecule type" value="Transcribed_RNA"/>
</dbReference>
<dbReference type="EMBL" id="GAKP01022443">
    <property type="protein sequence ID" value="JAC36509.1"/>
    <property type="molecule type" value="Transcribed_RNA"/>
</dbReference>
<dbReference type="AlphaFoldDB" id="A0A034V2Z1"/>
<evidence type="ECO:0000313" key="2">
    <source>
        <dbReference type="EMBL" id="JAC36512.1"/>
    </source>
</evidence>
<evidence type="ECO:0000256" key="1">
    <source>
        <dbReference type="SAM" id="MobiDB-lite"/>
    </source>
</evidence>
<accession>A0A034V2Z1</accession>